<proteinExistence type="predicted"/>
<name>A0A381ZB63_9ZZZZ</name>
<dbReference type="PANTHER" id="PTHR43739:SF5">
    <property type="entry name" value="EXO-ALPHA-SIALIDASE"/>
    <property type="match status" value="1"/>
</dbReference>
<reference evidence="2" key="1">
    <citation type="submission" date="2018-05" db="EMBL/GenBank/DDBJ databases">
        <authorList>
            <person name="Lanie J.A."/>
            <person name="Ng W.-L."/>
            <person name="Kazmierczak K.M."/>
            <person name="Andrzejewski T.M."/>
            <person name="Davidsen T.M."/>
            <person name="Wayne K.J."/>
            <person name="Tettelin H."/>
            <person name="Glass J.I."/>
            <person name="Rusch D."/>
            <person name="Podicherti R."/>
            <person name="Tsui H.-C.T."/>
            <person name="Winkler M.E."/>
        </authorList>
    </citation>
    <scope>NUCLEOTIDE SEQUENCE</scope>
</reference>
<evidence type="ECO:0008006" key="3">
    <source>
        <dbReference type="Google" id="ProtNLM"/>
    </source>
</evidence>
<dbReference type="Gene3D" id="2.130.10.10">
    <property type="entry name" value="YVTN repeat-like/Quinoprotein amine dehydrogenase"/>
    <property type="match status" value="1"/>
</dbReference>
<dbReference type="CDD" id="cd15482">
    <property type="entry name" value="Sialidase_non-viral"/>
    <property type="match status" value="1"/>
</dbReference>
<dbReference type="PANTHER" id="PTHR43739">
    <property type="entry name" value="XYLOGLUCANASE (EUROFUNG)"/>
    <property type="match status" value="1"/>
</dbReference>
<keyword evidence="1" id="KW-0812">Transmembrane</keyword>
<dbReference type="GO" id="GO:0010411">
    <property type="term" value="P:xyloglucan metabolic process"/>
    <property type="evidence" value="ECO:0007669"/>
    <property type="project" value="TreeGrafter"/>
</dbReference>
<dbReference type="AlphaFoldDB" id="A0A381ZB63"/>
<accession>A0A381ZB63</accession>
<feature type="non-terminal residue" evidence="2">
    <location>
        <position position="249"/>
    </location>
</feature>
<dbReference type="InterPro" id="IPR036278">
    <property type="entry name" value="Sialidase_sf"/>
</dbReference>
<dbReference type="InterPro" id="IPR015943">
    <property type="entry name" value="WD40/YVTN_repeat-like_dom_sf"/>
</dbReference>
<feature type="transmembrane region" description="Helical" evidence="1">
    <location>
        <begin position="12"/>
        <end position="31"/>
    </location>
</feature>
<protein>
    <recommendedName>
        <fullName evidence="3">Sortilin N-terminal domain-containing protein</fullName>
    </recommendedName>
</protein>
<keyword evidence="1" id="KW-1133">Transmembrane helix</keyword>
<dbReference type="InterPro" id="IPR052025">
    <property type="entry name" value="Xyloglucanase_GH74"/>
</dbReference>
<sequence>MKSRQPTDKRCLGSSSLVVMWSTILILPFGVAGQYSTEQFSQIRGRSIGPAGMSGRVASVDVITSSPNRIYVGAATGGVWRSVDGGISWEPIFDDQPLLGIGAVAVSPVNPDLVWVGTGEGNPRNSAGVGNGVFKSLDGGDTWLRVGLEGSERIDKIIPHPTDPDVAFVAAMGPAWSDGEVRGVFRTEDGGGNWERILYENPRTGAADLIMDPDNPDKLFAAMWEFRRWPWYFESGGPGSGLHVSYDGG</sequence>
<evidence type="ECO:0000256" key="1">
    <source>
        <dbReference type="SAM" id="Phobius"/>
    </source>
</evidence>
<gene>
    <name evidence="2" type="ORF">METZ01_LOCUS139399</name>
</gene>
<dbReference type="EMBL" id="UINC01020660">
    <property type="protein sequence ID" value="SVA86545.1"/>
    <property type="molecule type" value="Genomic_DNA"/>
</dbReference>
<dbReference type="SUPFAM" id="SSF50939">
    <property type="entry name" value="Sialidases"/>
    <property type="match status" value="1"/>
</dbReference>
<keyword evidence="1" id="KW-0472">Membrane</keyword>
<evidence type="ECO:0000313" key="2">
    <source>
        <dbReference type="EMBL" id="SVA86545.1"/>
    </source>
</evidence>
<organism evidence="2">
    <name type="scientific">marine metagenome</name>
    <dbReference type="NCBI Taxonomy" id="408172"/>
    <lineage>
        <taxon>unclassified sequences</taxon>
        <taxon>metagenomes</taxon>
        <taxon>ecological metagenomes</taxon>
    </lineage>
</organism>